<feature type="region of interest" description="Disordered" evidence="6">
    <location>
        <begin position="1330"/>
        <end position="1402"/>
    </location>
</feature>
<dbReference type="GO" id="GO:0005634">
    <property type="term" value="C:nucleus"/>
    <property type="evidence" value="ECO:0007669"/>
    <property type="project" value="TreeGrafter"/>
</dbReference>
<dbReference type="GO" id="GO:0005737">
    <property type="term" value="C:cytoplasm"/>
    <property type="evidence" value="ECO:0007669"/>
    <property type="project" value="TreeGrafter"/>
</dbReference>
<feature type="region of interest" description="Disordered" evidence="6">
    <location>
        <begin position="1166"/>
        <end position="1188"/>
    </location>
</feature>
<dbReference type="PROSITE" id="PS50600">
    <property type="entry name" value="ULP_PROTEASE"/>
    <property type="match status" value="1"/>
</dbReference>
<organism evidence="8 9">
    <name type="scientific">Sphaerulina musiva (strain SO2202)</name>
    <name type="common">Poplar stem canker fungus</name>
    <name type="synonym">Septoria musiva</name>
    <dbReference type="NCBI Taxonomy" id="692275"/>
    <lineage>
        <taxon>Eukaryota</taxon>
        <taxon>Fungi</taxon>
        <taxon>Dikarya</taxon>
        <taxon>Ascomycota</taxon>
        <taxon>Pezizomycotina</taxon>
        <taxon>Dothideomycetes</taxon>
        <taxon>Dothideomycetidae</taxon>
        <taxon>Mycosphaerellales</taxon>
        <taxon>Mycosphaerellaceae</taxon>
        <taxon>Sphaerulina</taxon>
    </lineage>
</organism>
<evidence type="ECO:0000259" key="7">
    <source>
        <dbReference type="PROSITE" id="PS50600"/>
    </source>
</evidence>
<dbReference type="EMBL" id="KB456265">
    <property type="protein sequence ID" value="EMF11887.1"/>
    <property type="molecule type" value="Genomic_DNA"/>
</dbReference>
<accession>N1QFB8</accession>
<evidence type="ECO:0000313" key="9">
    <source>
        <dbReference type="Proteomes" id="UP000016931"/>
    </source>
</evidence>
<dbReference type="GO" id="GO:0006508">
    <property type="term" value="P:proteolysis"/>
    <property type="evidence" value="ECO:0007669"/>
    <property type="project" value="UniProtKB-KW"/>
</dbReference>
<feature type="compositionally biased region" description="Acidic residues" evidence="6">
    <location>
        <begin position="198"/>
        <end position="207"/>
    </location>
</feature>
<feature type="region of interest" description="Disordered" evidence="6">
    <location>
        <begin position="376"/>
        <end position="473"/>
    </location>
</feature>
<evidence type="ECO:0000256" key="2">
    <source>
        <dbReference type="ARBA" id="ARBA00022553"/>
    </source>
</evidence>
<feature type="compositionally biased region" description="Polar residues" evidence="6">
    <location>
        <begin position="300"/>
        <end position="334"/>
    </location>
</feature>
<evidence type="ECO:0000256" key="3">
    <source>
        <dbReference type="ARBA" id="ARBA00022670"/>
    </source>
</evidence>
<feature type="compositionally biased region" description="Basic and acidic residues" evidence="6">
    <location>
        <begin position="95"/>
        <end position="110"/>
    </location>
</feature>
<feature type="compositionally biased region" description="Polar residues" evidence="6">
    <location>
        <begin position="417"/>
        <end position="426"/>
    </location>
</feature>
<dbReference type="InterPro" id="IPR051947">
    <property type="entry name" value="Sentrin-specific_protease"/>
</dbReference>
<dbReference type="SUPFAM" id="SSF54001">
    <property type="entry name" value="Cysteine proteinases"/>
    <property type="match status" value="1"/>
</dbReference>
<feature type="region of interest" description="Disordered" evidence="6">
    <location>
        <begin position="775"/>
        <end position="810"/>
    </location>
</feature>
<feature type="compositionally biased region" description="Acidic residues" evidence="6">
    <location>
        <begin position="1338"/>
        <end position="1348"/>
    </location>
</feature>
<gene>
    <name evidence="8" type="ORF">SEPMUDRAFT_126287</name>
</gene>
<proteinExistence type="inferred from homology"/>
<keyword evidence="9" id="KW-1185">Reference proteome</keyword>
<dbReference type="InterPro" id="IPR003653">
    <property type="entry name" value="Peptidase_C48_C"/>
</dbReference>
<dbReference type="Pfam" id="PF02902">
    <property type="entry name" value="Peptidase_C48"/>
    <property type="match status" value="1"/>
</dbReference>
<evidence type="ECO:0000256" key="5">
    <source>
        <dbReference type="ARBA" id="ARBA00022801"/>
    </source>
</evidence>
<dbReference type="InterPro" id="IPR038765">
    <property type="entry name" value="Papain-like_cys_pep_sf"/>
</dbReference>
<evidence type="ECO:0000313" key="8">
    <source>
        <dbReference type="EMBL" id="EMF11887.1"/>
    </source>
</evidence>
<dbReference type="Gene3D" id="3.40.395.10">
    <property type="entry name" value="Adenoviral Proteinase, Chain A"/>
    <property type="match status" value="1"/>
</dbReference>
<feature type="domain" description="Ubiquitin-like protease family profile" evidence="7">
    <location>
        <begin position="842"/>
        <end position="1107"/>
    </location>
</feature>
<dbReference type="Proteomes" id="UP000016931">
    <property type="component" value="Unassembled WGS sequence"/>
</dbReference>
<feature type="region of interest" description="Disordered" evidence="6">
    <location>
        <begin position="80"/>
        <end position="125"/>
    </location>
</feature>
<feature type="compositionally biased region" description="Polar residues" evidence="6">
    <location>
        <begin position="502"/>
        <end position="512"/>
    </location>
</feature>
<feature type="compositionally biased region" description="Basic and acidic residues" evidence="6">
    <location>
        <begin position="164"/>
        <end position="174"/>
    </location>
</feature>
<feature type="compositionally biased region" description="Polar residues" evidence="6">
    <location>
        <begin position="449"/>
        <end position="458"/>
    </location>
</feature>
<dbReference type="GeneID" id="27899190"/>
<keyword evidence="3" id="KW-0645">Protease</keyword>
<sequence length="1402" mass="157066">MRTLIGDSLSVLARSIQGIFTGTHDEASSAILTSHSDERAQRNVPARPPSVVEVPVLTPPWTAQRVQDKEELIVERTSKKRRVETPANPLNRPYRAQEDWKPDHEEERRMGTQGKPQGVKPTNTLNQPFVHSARRLQVHAGSGRHTNSAQYATKQQQLPLHGSRGRDAAKRSYGVDDPVSEQPALKRTKVTPGLVDLTGDEGQDGLDPDQGRPIPRRQVDRGSASQQSFTEQSERLAKRQKHGGDAFGNTELFDADAGLTFNMRQKSREGGDSKFGAAFSRPRTSQKRPQNEQDELQSGPAWQSTDVQSIHASASKQESTATPQSHSTRTQWGTTAPIDLMKGVNAAGQDQMRKKRSYELGSAADLNHVNRVFLEHGQKSSKATPASSMPRGPGRRTIPQDAMPSGYPRGKGIASASRDQYPSSSAMKLRHKFKRDVEEIEDDEEPRSSAVQPTSSRPQTRDPSPDVLEGQTTVVSQKCRAALSPQNSVALRLNKKDPESVASASDLRQTNFKRSERRSTLTRKQEPDIWQITENEDGDKRIAINRIACKAISSDRDRLALLWRPDSKDFVLVVGEELMSSPLTGKNVSIGESAVSQSWTGHDESTKVVLKGSASQSSNGKIVVEFANLDEKQRCYSELLQSFPGMATNQEYLERLDKVFANTYEMEKGAHEKSMQAKQLEINERRKQEHKHQQIEDDEIIYENHPLRLQRQKLISRMQGVMSSEANAAPRLKHSKPSEMLQRRSAALQSNGRHTIDEQNGTLAQIVQREEILASRPRTRLQESETAAVLLPSGASRRSTRQTKPREQYRELSPEVVKHTQVHGLPKWAKPIVYPKEGARRVTIDAGDILHLDAGEFLNDNIVNYALRDIEENMHPPHKDRVHFFNTFFYTSLTAKTGKRGINYDAVKKWTKNVDLLSKPYVVVPINLDLHWFVVIVYNLPAVKRKMMDSDAVEPPTEDLTLSDSDVMPEKADGTRSRLAKLALTDGLDRTEGGYTSGDGEVVEIGGSDKLDSRPITVKGRKRKRKRIMPVRKDTANQTMIISLDSFGMTRSNELRQIKQYIIDEAREKRRIDVCIDDLHGVNAKGIPQQNNFYDCGVYLIGYMREFAKDPDRFVKRILGRELDDSDFQEFDTSIMRKEIREKLLEYGNAEDRQYRDEKMARRVGRVSASNAAEVEQQPMSSQPTRHNPSAIKIGGRHNSPLAQAALHIPTEAPRSPDLTKLPTSSIFPENPYSRCETPREAMDSDAEMLMTYNTPDADNTPRTSQLSLQSSPHKDLNGHPATSPVASVYPGNANFPIGGSCETGIKVEDEVKGEDAAVKNEGYMQEARSKLGSGEAFDVESTSESDESDKKFLMTRFNDVGDEGDQNLLDDHSSDERYSDDFQGFDDKEQLIEIPDSQEVQ</sequence>
<dbReference type="OrthoDB" id="442460at2759"/>
<feature type="region of interest" description="Disordered" evidence="6">
    <location>
        <begin position="1210"/>
        <end position="1238"/>
    </location>
</feature>
<name>N1QFB8_SPHMS</name>
<feature type="compositionally biased region" description="Polar residues" evidence="6">
    <location>
        <begin position="144"/>
        <end position="158"/>
    </location>
</feature>
<feature type="compositionally biased region" description="Basic and acidic residues" evidence="6">
    <location>
        <begin position="513"/>
        <end position="524"/>
    </location>
</feature>
<reference evidence="8 9" key="1">
    <citation type="journal article" date="2012" name="PLoS Pathog.">
        <title>Diverse lifestyles and strategies of plant pathogenesis encoded in the genomes of eighteen Dothideomycetes fungi.</title>
        <authorList>
            <person name="Ohm R.A."/>
            <person name="Feau N."/>
            <person name="Henrissat B."/>
            <person name="Schoch C.L."/>
            <person name="Horwitz B.A."/>
            <person name="Barry K.W."/>
            <person name="Condon B.J."/>
            <person name="Copeland A.C."/>
            <person name="Dhillon B."/>
            <person name="Glaser F."/>
            <person name="Hesse C.N."/>
            <person name="Kosti I."/>
            <person name="LaButti K."/>
            <person name="Lindquist E.A."/>
            <person name="Lucas S."/>
            <person name="Salamov A.A."/>
            <person name="Bradshaw R.E."/>
            <person name="Ciuffetti L."/>
            <person name="Hamelin R.C."/>
            <person name="Kema G.H.J."/>
            <person name="Lawrence C."/>
            <person name="Scott J.A."/>
            <person name="Spatafora J.W."/>
            <person name="Turgeon B.G."/>
            <person name="de Wit P.J.G.M."/>
            <person name="Zhong S."/>
            <person name="Goodwin S.B."/>
            <person name="Grigoriev I.V."/>
        </authorList>
    </citation>
    <scope>NUCLEOTIDE SEQUENCE [LARGE SCALE GENOMIC DNA]</scope>
    <source>
        <strain evidence="8 9">SO2202</strain>
    </source>
</reference>
<dbReference type="GO" id="GO:0070139">
    <property type="term" value="F:SUMO-specific endopeptidase activity"/>
    <property type="evidence" value="ECO:0007669"/>
    <property type="project" value="TreeGrafter"/>
</dbReference>
<evidence type="ECO:0000256" key="1">
    <source>
        <dbReference type="ARBA" id="ARBA00005234"/>
    </source>
</evidence>
<protein>
    <recommendedName>
        <fullName evidence="7">Ubiquitin-like protease family profile domain-containing protein</fullName>
    </recommendedName>
</protein>
<feature type="compositionally biased region" description="Polar residues" evidence="6">
    <location>
        <begin position="1256"/>
        <end position="1272"/>
    </location>
</feature>
<feature type="region of interest" description="Disordered" evidence="6">
    <location>
        <begin position="140"/>
        <end position="251"/>
    </location>
</feature>
<comment type="similarity">
    <text evidence="1">Belongs to the peptidase C48 family.</text>
</comment>
<dbReference type="STRING" id="692275.N1QFB8"/>
<feature type="region of interest" description="Disordered" evidence="6">
    <location>
        <begin position="264"/>
        <end position="340"/>
    </location>
</feature>
<feature type="region of interest" description="Disordered" evidence="6">
    <location>
        <begin position="494"/>
        <end position="524"/>
    </location>
</feature>
<keyword evidence="5" id="KW-0378">Hydrolase</keyword>
<feature type="compositionally biased region" description="Polar residues" evidence="6">
    <location>
        <begin position="1178"/>
        <end position="1188"/>
    </location>
</feature>
<feature type="region of interest" description="Disordered" evidence="6">
    <location>
        <begin position="1256"/>
        <end position="1282"/>
    </location>
</feature>
<evidence type="ECO:0000256" key="4">
    <source>
        <dbReference type="ARBA" id="ARBA00022786"/>
    </source>
</evidence>
<dbReference type="RefSeq" id="XP_016760008.1">
    <property type="nucleotide sequence ID" value="XM_016902053.1"/>
</dbReference>
<keyword evidence="2" id="KW-0597">Phosphoprotein</keyword>
<dbReference type="PANTHER" id="PTHR46896:SF3">
    <property type="entry name" value="FI06413P-RELATED"/>
    <property type="match status" value="1"/>
</dbReference>
<dbReference type="HOGENOM" id="CLU_254235_0_0_1"/>
<evidence type="ECO:0000256" key="6">
    <source>
        <dbReference type="SAM" id="MobiDB-lite"/>
    </source>
</evidence>
<keyword evidence="4" id="KW-0833">Ubl conjugation pathway</keyword>
<dbReference type="eggNOG" id="KOG0779">
    <property type="taxonomic scope" value="Eukaryota"/>
</dbReference>
<dbReference type="GO" id="GO:0016926">
    <property type="term" value="P:protein desumoylation"/>
    <property type="evidence" value="ECO:0007669"/>
    <property type="project" value="TreeGrafter"/>
</dbReference>
<feature type="compositionally biased region" description="Basic and acidic residues" evidence="6">
    <location>
        <begin position="1370"/>
        <end position="1392"/>
    </location>
</feature>
<dbReference type="PANTHER" id="PTHR46896">
    <property type="entry name" value="SENTRIN-SPECIFIC PROTEASE"/>
    <property type="match status" value="1"/>
</dbReference>